<dbReference type="Proteomes" id="UP000064183">
    <property type="component" value="Chromosome"/>
</dbReference>
<dbReference type="InterPro" id="IPR058248">
    <property type="entry name" value="Lxx211020-like"/>
</dbReference>
<organism evidence="2 3">
    <name type="scientific">Streptomyces globisporus C-1027</name>
    <dbReference type="NCBI Taxonomy" id="1172567"/>
    <lineage>
        <taxon>Bacteria</taxon>
        <taxon>Bacillati</taxon>
        <taxon>Actinomycetota</taxon>
        <taxon>Actinomycetes</taxon>
        <taxon>Kitasatosporales</taxon>
        <taxon>Streptomycetaceae</taxon>
        <taxon>Streptomyces</taxon>
    </lineage>
</organism>
<dbReference type="EMBL" id="CP013738">
    <property type="protein sequence ID" value="ALU92547.1"/>
    <property type="molecule type" value="Genomic_DNA"/>
</dbReference>
<dbReference type="Gene3D" id="2.60.40.1890">
    <property type="entry name" value="PCu(A)C copper chaperone"/>
    <property type="match status" value="1"/>
</dbReference>
<dbReference type="PANTHER" id="PTHR36302:SF1">
    <property type="entry name" value="COPPER CHAPERONE PCU(A)C"/>
    <property type="match status" value="1"/>
</dbReference>
<sequence>MNSLPSASSRLRRAREATGTGLVVALVSLAAIGCLSAWAGAGHAGSPAKIEVREARVLLPVMPGRNTNAYFRIVNTGGAPDRLLSVTSPAVSAAELTVHRMNEENGAFRESSGSVEVPAEGEVAMSPHGSAVTVRSDPSWRPGERVAFTLAFQRSGTITVEADVRPVTLGSAP</sequence>
<dbReference type="KEGG" id="sgb:WQO_03805"/>
<dbReference type="STRING" id="1172567.WQO_03805"/>
<dbReference type="Pfam" id="PF04314">
    <property type="entry name" value="PCuAC"/>
    <property type="match status" value="1"/>
</dbReference>
<name>A0A0U3LSD5_STRGL</name>
<dbReference type="InterPro" id="IPR007410">
    <property type="entry name" value="LpqE-like"/>
</dbReference>
<keyword evidence="1" id="KW-0472">Membrane</keyword>
<keyword evidence="1" id="KW-1133">Transmembrane helix</keyword>
<proteinExistence type="predicted"/>
<reference evidence="2 3" key="1">
    <citation type="journal article" date="2012" name="J. Bacteriol.">
        <title>Draft genome sequence of Streptomyces globisporus C-1027, which produces an antitumor antibiotic consisting of a nine-membered enediyne with a chromoprotein.</title>
        <authorList>
            <person name="Wang L."/>
            <person name="Wang S."/>
            <person name="He Q."/>
            <person name="Yu T."/>
            <person name="Li Q."/>
            <person name="Hong B."/>
        </authorList>
    </citation>
    <scope>NUCLEOTIDE SEQUENCE [LARGE SCALE GENOMIC DNA]</scope>
    <source>
        <strain evidence="2 3">C-1027</strain>
    </source>
</reference>
<evidence type="ECO:0000313" key="3">
    <source>
        <dbReference type="Proteomes" id="UP000064183"/>
    </source>
</evidence>
<feature type="transmembrane region" description="Helical" evidence="1">
    <location>
        <begin position="21"/>
        <end position="41"/>
    </location>
</feature>
<dbReference type="RefSeq" id="WP_010056130.1">
    <property type="nucleotide sequence ID" value="NZ_CP013738.1"/>
</dbReference>
<dbReference type="PANTHER" id="PTHR36302">
    <property type="entry name" value="BLR7088 PROTEIN"/>
    <property type="match status" value="1"/>
</dbReference>
<evidence type="ECO:0008006" key="4">
    <source>
        <dbReference type="Google" id="ProtNLM"/>
    </source>
</evidence>
<evidence type="ECO:0000313" key="2">
    <source>
        <dbReference type="EMBL" id="ALU92547.1"/>
    </source>
</evidence>
<dbReference type="InterPro" id="IPR036182">
    <property type="entry name" value="PCuAC_sf"/>
</dbReference>
<accession>A0A0U3LSD5</accession>
<dbReference type="AlphaFoldDB" id="A0A0U3LSD5"/>
<evidence type="ECO:0000256" key="1">
    <source>
        <dbReference type="SAM" id="Phobius"/>
    </source>
</evidence>
<gene>
    <name evidence="2" type="ORF">WQO_03805</name>
</gene>
<dbReference type="SUPFAM" id="SSF110087">
    <property type="entry name" value="DR1885-like metal-binding protein"/>
    <property type="match status" value="1"/>
</dbReference>
<dbReference type="GeneID" id="27781423"/>
<keyword evidence="1" id="KW-0812">Transmembrane</keyword>
<protein>
    <recommendedName>
        <fullName evidence="4">Copper chaperone PCu(A)C</fullName>
    </recommendedName>
</protein>